<dbReference type="SUPFAM" id="SSF52047">
    <property type="entry name" value="RNI-like"/>
    <property type="match status" value="1"/>
</dbReference>
<dbReference type="InterPro" id="IPR032675">
    <property type="entry name" value="LRR_dom_sf"/>
</dbReference>
<sequence length="726" mass="80664">MNHITTAMTPYPHSSNNSIHGSYHSEHGASSSNVSSKLTGGGHRLNSVSTASVSSISTVSTATSSYSYPNQRSAAKQPIASLKSAAHCRATSPPQPGCTASAATTAQGRQKRHSSLQPGSELDHSHGANGYSSSKTNLWPDGNGTTSSINAGHQYRGGHREITYIPPSQALALAAPLRQLKLRKMARLLQLLIACTPVQARLPALRYPGYGQQWVRPPCRVDYLEYYVDQQQAGEIIIQCFHLLFADLVQCRWDDEAQGLGEPIAPPDEEAFKVLHHIQKEFMLHNASRIRTLSMSGVHTVEYAIALVPQLAAVTRLELTDVDDKDFQLEQVIDFIKSHRMLFGPALRHVSIVEKGASTIGTSAPPSPTLLATPIAQEPIVGNQSISKSHSNILAVVDTIKSLECVDAVGWASCILYLDRIQTTNLKQLYLSFTFPPSESVESKAARLSEYLERCRNIEVIRIPIRRADVFQWAAQEKKTSLICAPILTGSRTKKLPKVRKLHLHGPSWELMDCVQDATFAFQDTLEDLDARSQLRIWQPTTLKWDWYMLKLTKLRLEGEISLHFSFESLQRCPGLEELTLVMATGEYWRLQKPQQQHQQHWRSSSQPSQLSVTDPGSNLLLFLRSREMYRIGVLKRLKSLTLAGPWQVPDMALRRIADQCKRLRDLTLDQTVGTTTGGILLAVENMQALENLDLRLDVEDLKLVHIAARKVPSLTRIKLIGVGSA</sequence>
<protein>
    <submittedName>
        <fullName evidence="2">Uncharacterized protein</fullName>
    </submittedName>
</protein>
<feature type="compositionally biased region" description="Polar residues" evidence="1">
    <location>
        <begin position="28"/>
        <end position="38"/>
    </location>
</feature>
<comment type="caution">
    <text evidence="2">The sequence shown here is derived from an EMBL/GenBank/DDBJ whole genome shotgun (WGS) entry which is preliminary data.</text>
</comment>
<feature type="region of interest" description="Disordered" evidence="1">
    <location>
        <begin position="1"/>
        <end position="43"/>
    </location>
</feature>
<dbReference type="EMBL" id="JAAAIP010000278">
    <property type="protein sequence ID" value="KAG0320554.1"/>
    <property type="molecule type" value="Genomic_DNA"/>
</dbReference>
<feature type="compositionally biased region" description="Polar residues" evidence="1">
    <location>
        <begin position="130"/>
        <end position="151"/>
    </location>
</feature>
<reference evidence="2" key="1">
    <citation type="journal article" date="2020" name="Fungal Divers.">
        <title>Resolving the Mortierellaceae phylogeny through synthesis of multi-gene phylogenetics and phylogenomics.</title>
        <authorList>
            <person name="Vandepol N."/>
            <person name="Liber J."/>
            <person name="Desiro A."/>
            <person name="Na H."/>
            <person name="Kennedy M."/>
            <person name="Barry K."/>
            <person name="Grigoriev I.V."/>
            <person name="Miller A.N."/>
            <person name="O'Donnell K."/>
            <person name="Stajich J.E."/>
            <person name="Bonito G."/>
        </authorList>
    </citation>
    <scope>NUCLEOTIDE SEQUENCE</scope>
    <source>
        <strain evidence="2">REB-010B</strain>
    </source>
</reference>
<dbReference type="Proteomes" id="UP000738325">
    <property type="component" value="Unassembled WGS sequence"/>
</dbReference>
<feature type="region of interest" description="Disordered" evidence="1">
    <location>
        <begin position="85"/>
        <end position="152"/>
    </location>
</feature>
<evidence type="ECO:0000313" key="3">
    <source>
        <dbReference type="Proteomes" id="UP000738325"/>
    </source>
</evidence>
<feature type="compositionally biased region" description="Polar residues" evidence="1">
    <location>
        <begin position="1"/>
        <end position="20"/>
    </location>
</feature>
<evidence type="ECO:0000313" key="2">
    <source>
        <dbReference type="EMBL" id="KAG0320554.1"/>
    </source>
</evidence>
<name>A0A9P6UV28_9FUNG</name>
<dbReference type="OrthoDB" id="2403082at2759"/>
<dbReference type="AlphaFoldDB" id="A0A9P6UV28"/>
<proteinExistence type="predicted"/>
<accession>A0A9P6UV28</accession>
<gene>
    <name evidence="2" type="ORF">BGZ99_004431</name>
</gene>
<keyword evidence="3" id="KW-1185">Reference proteome</keyword>
<evidence type="ECO:0000256" key="1">
    <source>
        <dbReference type="SAM" id="MobiDB-lite"/>
    </source>
</evidence>
<dbReference type="Gene3D" id="3.80.10.10">
    <property type="entry name" value="Ribonuclease Inhibitor"/>
    <property type="match status" value="1"/>
</dbReference>
<organism evidence="2 3">
    <name type="scientific">Dissophora globulifera</name>
    <dbReference type="NCBI Taxonomy" id="979702"/>
    <lineage>
        <taxon>Eukaryota</taxon>
        <taxon>Fungi</taxon>
        <taxon>Fungi incertae sedis</taxon>
        <taxon>Mucoromycota</taxon>
        <taxon>Mortierellomycotina</taxon>
        <taxon>Mortierellomycetes</taxon>
        <taxon>Mortierellales</taxon>
        <taxon>Mortierellaceae</taxon>
        <taxon>Dissophora</taxon>
    </lineage>
</organism>